<feature type="transmembrane region" description="Helical" evidence="9">
    <location>
        <begin position="110"/>
        <end position="128"/>
    </location>
</feature>
<dbReference type="RefSeq" id="WP_268050337.1">
    <property type="nucleotide sequence ID" value="NZ_JAPQES010000004.1"/>
</dbReference>
<dbReference type="PANTHER" id="PTHR33451">
    <property type="entry name" value="MALATE-2H(+)/NA(+)-LACTATE ANTIPORTER"/>
    <property type="match status" value="1"/>
</dbReference>
<feature type="transmembrane region" description="Helical" evidence="9">
    <location>
        <begin position="9"/>
        <end position="28"/>
    </location>
</feature>
<keyword evidence="2" id="KW-0813">Transport</keyword>
<feature type="transmembrane region" description="Helical" evidence="9">
    <location>
        <begin position="195"/>
        <end position="213"/>
    </location>
</feature>
<evidence type="ECO:0000256" key="5">
    <source>
        <dbReference type="ARBA" id="ARBA00022692"/>
    </source>
</evidence>
<feature type="transmembrane region" description="Helical" evidence="9">
    <location>
        <begin position="416"/>
        <end position="435"/>
    </location>
</feature>
<reference evidence="11" key="1">
    <citation type="submission" date="2022-12" db="EMBL/GenBank/DDBJ databases">
        <authorList>
            <person name="Wang J."/>
        </authorList>
    </citation>
    <scope>NUCLEOTIDE SEQUENCE</scope>
    <source>
        <strain evidence="11">HY-42-06</strain>
    </source>
</reference>
<feature type="transmembrane region" description="Helical" evidence="9">
    <location>
        <begin position="288"/>
        <end position="309"/>
    </location>
</feature>
<feature type="domain" description="Na+/H+ antiporter NhaC-like C-terminal" evidence="10">
    <location>
        <begin position="251"/>
        <end position="434"/>
    </location>
</feature>
<gene>
    <name evidence="11" type="ORF">OXH55_12570</name>
</gene>
<keyword evidence="5 9" id="KW-0812">Transmembrane</keyword>
<keyword evidence="6 9" id="KW-1133">Transmembrane helix</keyword>
<evidence type="ECO:0000256" key="2">
    <source>
        <dbReference type="ARBA" id="ARBA00022448"/>
    </source>
</evidence>
<dbReference type="InterPro" id="IPR052180">
    <property type="entry name" value="NhaC_Na-H+_Antiporter"/>
</dbReference>
<feature type="domain" description="Na+/H+ antiporter NhaC-like C-terminal" evidence="10">
    <location>
        <begin position="9"/>
        <end position="208"/>
    </location>
</feature>
<comment type="subcellular location">
    <subcellularLocation>
        <location evidence="1">Cell membrane</location>
        <topology evidence="1">Multi-pass membrane protein</topology>
    </subcellularLocation>
</comment>
<evidence type="ECO:0000256" key="3">
    <source>
        <dbReference type="ARBA" id="ARBA00022449"/>
    </source>
</evidence>
<organism evidence="11 12">
    <name type="scientific">Clostridium ganghwense</name>
    <dbReference type="NCBI Taxonomy" id="312089"/>
    <lineage>
        <taxon>Bacteria</taxon>
        <taxon>Bacillati</taxon>
        <taxon>Bacillota</taxon>
        <taxon>Clostridia</taxon>
        <taxon>Eubacteriales</taxon>
        <taxon>Clostridiaceae</taxon>
        <taxon>Clostridium</taxon>
    </lineage>
</organism>
<dbReference type="Proteomes" id="UP001079657">
    <property type="component" value="Unassembled WGS sequence"/>
</dbReference>
<dbReference type="Pfam" id="PF03553">
    <property type="entry name" value="Na_H_antiporter"/>
    <property type="match status" value="2"/>
</dbReference>
<evidence type="ECO:0000256" key="8">
    <source>
        <dbReference type="ARBA" id="ARBA00038435"/>
    </source>
</evidence>
<evidence type="ECO:0000313" key="11">
    <source>
        <dbReference type="EMBL" id="MCY6371476.1"/>
    </source>
</evidence>
<evidence type="ECO:0000256" key="4">
    <source>
        <dbReference type="ARBA" id="ARBA00022475"/>
    </source>
</evidence>
<feature type="transmembrane region" description="Helical" evidence="9">
    <location>
        <begin position="329"/>
        <end position="353"/>
    </location>
</feature>
<keyword evidence="4" id="KW-1003">Cell membrane</keyword>
<evidence type="ECO:0000256" key="9">
    <source>
        <dbReference type="SAM" id="Phobius"/>
    </source>
</evidence>
<evidence type="ECO:0000256" key="7">
    <source>
        <dbReference type="ARBA" id="ARBA00023136"/>
    </source>
</evidence>
<accession>A0ABT4CTV8</accession>
<protein>
    <submittedName>
        <fullName evidence="11">Na+/H+ antiporter NhaC family protein</fullName>
    </submittedName>
</protein>
<evidence type="ECO:0000256" key="1">
    <source>
        <dbReference type="ARBA" id="ARBA00004651"/>
    </source>
</evidence>
<dbReference type="InterPro" id="IPR018461">
    <property type="entry name" value="Na/H_Antiport_NhaC-like_C"/>
</dbReference>
<evidence type="ECO:0000259" key="10">
    <source>
        <dbReference type="Pfam" id="PF03553"/>
    </source>
</evidence>
<feature type="transmembrane region" description="Helical" evidence="9">
    <location>
        <begin position="374"/>
        <end position="396"/>
    </location>
</feature>
<feature type="transmembrane region" description="Helical" evidence="9">
    <location>
        <begin position="140"/>
        <end position="165"/>
    </location>
</feature>
<proteinExistence type="inferred from homology"/>
<comment type="similarity">
    <text evidence="8">Belongs to the NhaC Na(+)/H(+) (TC 2.A.35) antiporter family.</text>
</comment>
<keyword evidence="3" id="KW-0050">Antiport</keyword>
<evidence type="ECO:0000313" key="12">
    <source>
        <dbReference type="Proteomes" id="UP001079657"/>
    </source>
</evidence>
<feature type="transmembrane region" description="Helical" evidence="9">
    <location>
        <begin position="73"/>
        <end position="90"/>
    </location>
</feature>
<comment type="caution">
    <text evidence="11">The sequence shown here is derived from an EMBL/GenBank/DDBJ whole genome shotgun (WGS) entry which is preliminary data.</text>
</comment>
<keyword evidence="7 9" id="KW-0472">Membrane</keyword>
<feature type="transmembrane region" description="Helical" evidence="9">
    <location>
        <begin position="34"/>
        <end position="52"/>
    </location>
</feature>
<sequence>MKSQNKPNFMALMPILIFLALTFSFGIALGSSKVVDALVFFMIATFVAIFMNRSRTTMEKVDTFAKGAANENTLIMIMIFLLAGAFAKVARDGGAVDSVVNLFLTYVPDFMLVPGLFIVACLVALSLGTSVGTVTALAPIAVGLAESTGIPVALVVGAALGGAAFGDNMSVISDTTIAATRLCGVEMRDKFRVNFLIVLPAGILAMAVFAFLTMGNDYSFVAGEYNLLQVLPFAVVLVSALMGVNVFYVLLSGIILAGGIGMYYNAFQHDHGQLVGLLTTAHQGMMGMAKISLIVLIVGGIIGIIKYNGGIDWIVEKLESRANDAKSGMMSIIFLTILITIFVANSTVAIVTAAPIAMATTKKFGIDPRKTAAYLDMFGTATMANIPWGGMMLAAASTATASMQSGELVAVELIKYSTYSHFVMISAVICLFIGFPRLKPFKAKETNNTTEEIAN</sequence>
<name>A0ABT4CTV8_9CLOT</name>
<evidence type="ECO:0000256" key="6">
    <source>
        <dbReference type="ARBA" id="ARBA00022989"/>
    </source>
</evidence>
<dbReference type="PANTHER" id="PTHR33451:SF5">
    <property type="entry name" value="NA+_H+ ANTIPORTER"/>
    <property type="match status" value="1"/>
</dbReference>
<keyword evidence="12" id="KW-1185">Reference proteome</keyword>
<dbReference type="EMBL" id="JAPQES010000004">
    <property type="protein sequence ID" value="MCY6371476.1"/>
    <property type="molecule type" value="Genomic_DNA"/>
</dbReference>